<evidence type="ECO:0000256" key="1">
    <source>
        <dbReference type="SAM" id="Phobius"/>
    </source>
</evidence>
<evidence type="ECO:0000313" key="5">
    <source>
        <dbReference type="Proteomes" id="UP001243195"/>
    </source>
</evidence>
<evidence type="ECO:0000259" key="3">
    <source>
        <dbReference type="Pfam" id="PF21001"/>
    </source>
</evidence>
<comment type="caution">
    <text evidence="4">The sequence shown here is derived from an EMBL/GenBank/DDBJ whole genome shotgun (WGS) entry which is preliminary data.</text>
</comment>
<dbReference type="AlphaFoldDB" id="A0AAW8JIH4"/>
<dbReference type="Pfam" id="PF07290">
    <property type="entry name" value="YqiJ_OB"/>
    <property type="match status" value="1"/>
</dbReference>
<dbReference type="Proteomes" id="UP001243195">
    <property type="component" value="Unassembled WGS sequence"/>
</dbReference>
<dbReference type="RefSeq" id="WP_308956716.1">
    <property type="nucleotide sequence ID" value="NZ_JAVICY010000020.1"/>
</dbReference>
<feature type="transmembrane region" description="Helical" evidence="1">
    <location>
        <begin position="12"/>
        <end position="34"/>
    </location>
</feature>
<organism evidence="4 5">
    <name type="scientific">Acinetobacter gerneri</name>
    <dbReference type="NCBI Taxonomy" id="202952"/>
    <lineage>
        <taxon>Bacteria</taxon>
        <taxon>Pseudomonadati</taxon>
        <taxon>Pseudomonadota</taxon>
        <taxon>Gammaproteobacteria</taxon>
        <taxon>Moraxellales</taxon>
        <taxon>Moraxellaceae</taxon>
        <taxon>Acinetobacter</taxon>
    </lineage>
</organism>
<feature type="transmembrane region" description="Helical" evidence="1">
    <location>
        <begin position="82"/>
        <end position="105"/>
    </location>
</feature>
<dbReference type="InterPro" id="IPR048376">
    <property type="entry name" value="YqiJ_N"/>
</dbReference>
<keyword evidence="1" id="KW-0472">Membrane</keyword>
<accession>A0AAW8JIH4</accession>
<dbReference type="InterPro" id="IPR010840">
    <property type="entry name" value="YqiJ_OB"/>
</dbReference>
<gene>
    <name evidence="4" type="ORF">RFH51_12235</name>
</gene>
<keyword evidence="1" id="KW-0812">Transmembrane</keyword>
<name>A0AAW8JIH4_9GAMM</name>
<dbReference type="EMBL" id="JAVIDA010000017">
    <property type="protein sequence ID" value="MDQ9072228.1"/>
    <property type="molecule type" value="Genomic_DNA"/>
</dbReference>
<protein>
    <submittedName>
        <fullName evidence="4">YqiJ family protein</fullName>
    </submittedName>
</protein>
<sequence length="216" mass="24340">MMWDIILHPNNMIFSISICLMLLLGIFEGLLLIVGTTTQGFLDQFVPDQLSDLQHHPEIETQADHSLSVKFLDWLYLGRVPVLVWLIIFLTTYGLTGFICQIIFFNISAHYLPAWIIAPVCLFLCMPLVRVCAAIIAKILPKDETTAIHAEDLIGRKAIIVLGQAKQHSPAEAKVQDQFGQTHYILVEPESDIIFNQGQEVLLTQKTQQGFQAIEI</sequence>
<keyword evidence="1" id="KW-1133">Transmembrane helix</keyword>
<feature type="transmembrane region" description="Helical" evidence="1">
    <location>
        <begin position="112"/>
        <end position="137"/>
    </location>
</feature>
<dbReference type="Pfam" id="PF21001">
    <property type="entry name" value="YqiJ_N"/>
    <property type="match status" value="1"/>
</dbReference>
<proteinExistence type="predicted"/>
<feature type="domain" description="Inner membrane protein YqiJ OB-fold" evidence="2">
    <location>
        <begin position="153"/>
        <end position="214"/>
    </location>
</feature>
<evidence type="ECO:0000259" key="2">
    <source>
        <dbReference type="Pfam" id="PF07290"/>
    </source>
</evidence>
<feature type="domain" description="Inner membrane protein YqiJ N-terminal" evidence="3">
    <location>
        <begin position="11"/>
        <end position="130"/>
    </location>
</feature>
<evidence type="ECO:0000313" key="4">
    <source>
        <dbReference type="EMBL" id="MDQ9072228.1"/>
    </source>
</evidence>
<reference evidence="4" key="1">
    <citation type="submission" date="2023-08" db="EMBL/GenBank/DDBJ databases">
        <title>Emergence of clinically-relevant ST2 carbapenem-resistant Acinetobacter baumannii strains in hospital sewages in Zhejiang, East of China.</title>
        <authorList>
            <person name="Kaichao C."/>
            <person name="Zhang R."/>
        </authorList>
    </citation>
    <scope>NUCLEOTIDE SEQUENCE</scope>
    <source>
        <strain evidence="4">M-SY-60</strain>
    </source>
</reference>